<dbReference type="GO" id="GO:0004519">
    <property type="term" value="F:endonuclease activity"/>
    <property type="evidence" value="ECO:0007669"/>
    <property type="project" value="UniProtKB-KW"/>
</dbReference>
<organism evidence="1 2">
    <name type="scientific">Streptomyces phage Ibantik</name>
    <dbReference type="NCBI Taxonomy" id="2182397"/>
    <lineage>
        <taxon>Viruses</taxon>
        <taxon>Duplodnaviria</taxon>
        <taxon>Heunggongvirae</taxon>
        <taxon>Uroviricota</taxon>
        <taxon>Caudoviricetes</taxon>
        <taxon>Ibantikvirus</taxon>
        <taxon>Ibantikvirus ibantik</taxon>
    </lineage>
</organism>
<gene>
    <name evidence="1" type="primary">62</name>
    <name evidence="1" type="ORF">SEA_IBANTIK_62</name>
</gene>
<protein>
    <submittedName>
        <fullName evidence="1">Endonuclease VII</fullName>
    </submittedName>
</protein>
<name>A0A2U8UNH4_9CAUD</name>
<dbReference type="EMBL" id="MH155870">
    <property type="protein sequence ID" value="AWN05284.1"/>
    <property type="molecule type" value="Genomic_DNA"/>
</dbReference>
<reference evidence="2" key="1">
    <citation type="submission" date="2018-04" db="EMBL/GenBank/DDBJ databases">
        <authorList>
            <person name="Go L.Y."/>
            <person name="Mitchell J.A."/>
        </authorList>
    </citation>
    <scope>NUCLEOTIDE SEQUENCE [LARGE SCALE GENOMIC DNA]</scope>
</reference>
<dbReference type="GeneID" id="80019282"/>
<dbReference type="InterPro" id="IPR038563">
    <property type="entry name" value="Endonuclease_7_sf"/>
</dbReference>
<evidence type="ECO:0000313" key="2">
    <source>
        <dbReference type="Proteomes" id="UP000247188"/>
    </source>
</evidence>
<dbReference type="KEGG" id="vg:80019282"/>
<dbReference type="Gene3D" id="3.40.1800.10">
    <property type="entry name" value="His-Me finger endonucleases"/>
    <property type="match status" value="1"/>
</dbReference>
<dbReference type="RefSeq" id="YP_010754684.1">
    <property type="nucleotide sequence ID" value="NC_073462.1"/>
</dbReference>
<dbReference type="InterPro" id="IPR004211">
    <property type="entry name" value="Endonuclease_7"/>
</dbReference>
<dbReference type="Proteomes" id="UP000247188">
    <property type="component" value="Segment"/>
</dbReference>
<keyword evidence="2" id="KW-1185">Reference proteome</keyword>
<dbReference type="Pfam" id="PF02945">
    <property type="entry name" value="Endonuclease_7"/>
    <property type="match status" value="1"/>
</dbReference>
<keyword evidence="1" id="KW-0378">Hydrolase</keyword>
<accession>A0A2U8UNH4</accession>
<evidence type="ECO:0000313" key="1">
    <source>
        <dbReference type="EMBL" id="AWN05284.1"/>
    </source>
</evidence>
<keyword evidence="1" id="KW-0540">Nuclease</keyword>
<dbReference type="SUPFAM" id="SSF54060">
    <property type="entry name" value="His-Me finger endonucleases"/>
    <property type="match status" value="1"/>
</dbReference>
<keyword evidence="1" id="KW-0255">Endonuclease</keyword>
<sequence>MAPEIRMCNKCGEHPRRKSGTDCLKCRALYEKLLRRSKKPQQWPCRQCWGPIRWVDGRGGNRKRICDECAPNERYRSLVQRYGVDKAMFEAMYFEQNGKCALEPCTREAVAVDHCHETGKVRGLLCKGCNVAVGFLEWRGWLDSAHEYLDSKNLESADV</sequence>
<proteinExistence type="predicted"/>
<dbReference type="InterPro" id="IPR044925">
    <property type="entry name" value="His-Me_finger_sf"/>
</dbReference>